<dbReference type="Pfam" id="PF05586">
    <property type="entry name" value="Ant_C"/>
    <property type="match status" value="1"/>
</dbReference>
<evidence type="ECO:0000256" key="9">
    <source>
        <dbReference type="SAM" id="Phobius"/>
    </source>
</evidence>
<dbReference type="SMART" id="SM00327">
    <property type="entry name" value="VWA"/>
    <property type="match status" value="1"/>
</dbReference>
<dbReference type="EMBL" id="OV696700">
    <property type="protein sequence ID" value="CAH1245975.1"/>
    <property type="molecule type" value="Genomic_DNA"/>
</dbReference>
<sequence>MAKLGLNTFLQFGILLFVGFETKSTRARALDIKPKAQSCRGAFDMYFVLDRSASVTPKNFREETVDFVEKIVNSFHSPKVRFSFITFSDDASVVMELSNDPDVIRHGLSHLRQIDTYGGTFMSHGLRKANAQIEALGGDTASIIFALTDGKLTDEPQSFNEADKSRSLGATVFAIGVGNYDAVQLKYVADKPPKDYVYLQHEFEALDSIIDVSYPSPPKKEHKKGLMLTHQNIRSLPAKHTDLQILSAESQMDIIGLTETHLNEHFPDNIIQLPGYVLLRKDRGSRHGGGIAMYIKDSLAFKERNDLCVDGLEALWIELTPPKSKHLLLCCAYRPPNDNNFFTAFRQSLEKASDTNLEVTIMGDLNCNLLQDKGPSEDLTFLCDLHDLTNLITEPTRVTENSSTLLDVILTSNPSKYSKSGVFKCGLSDHHLIYTYRGLKQPKPPPKWITARIFKRFDEEQFKKDLARVPWSTVAVFDSVQDMWSAWKSLFESVCNKHAPVKKFRVKGTDCPPWLSQDVRELMSLRDQARYTAEKTQRPTDWETYKKLRNHTKRLILSKKRNHYTDKINNGSVSDMWSSLKSLLGKPNSGDITGMKDTEGNTKTSPLDIAHVLNKYFGTVAETLAQNINKGLSHFSPLQFVRHYQSRFTLKPVSVDFVTQELLALKSDKATGLDQLNNRLLKSAAQEIAPSLTTIINASIQTSEFPEDWKKARLSPIHKAGDRDAPNNYRPISILPAVSKILERAVHTQLYDYMTTNNILSEVQSGFRPGHSTQTAVHLLTERWYKAMNEGELTGAVFIDLSKAFDTLDHTILLQKMSRYGIQGHALDWFQSYLTGRKHCTSINGATSEFHQVVNKSCIEILSASPPFVCADAGFEVDVWGNGFRKTDNISNVFCNFRLNDTDNQVYRPKEVRSDYLRCPAPKIDEPGSFVVLQVSVNGKTFISSNVTIEALDCTPTDVSAIVLPVFFLFLLLALLLLWWFWQLLCCYVVISDKEEEAEEEEPKPKWPKVSASYYGGRGAGGMSRMQVQWGGLGSTEAGAKLDRPKDAEIEVPQEPMPKSLTLWETILGKLRICSDYLLKQYHRVDIMRPRPGDKSLCIAVRRT</sequence>
<dbReference type="SUPFAM" id="SSF56219">
    <property type="entry name" value="DNase I-like"/>
    <property type="match status" value="1"/>
</dbReference>
<keyword evidence="5" id="KW-0479">Metal-binding</keyword>
<evidence type="ECO:0000259" key="11">
    <source>
        <dbReference type="PROSITE" id="PS50234"/>
    </source>
</evidence>
<organism evidence="12 13">
    <name type="scientific">Branchiostoma lanceolatum</name>
    <name type="common">Common lancelet</name>
    <name type="synonym">Amphioxus lanceolatum</name>
    <dbReference type="NCBI Taxonomy" id="7740"/>
    <lineage>
        <taxon>Eukaryota</taxon>
        <taxon>Metazoa</taxon>
        <taxon>Chordata</taxon>
        <taxon>Cephalochordata</taxon>
        <taxon>Leptocardii</taxon>
        <taxon>Amphioxiformes</taxon>
        <taxon>Branchiostomatidae</taxon>
        <taxon>Branchiostoma</taxon>
    </lineage>
</organism>
<proteinExistence type="inferred from homology"/>
<dbReference type="Gene3D" id="3.40.50.410">
    <property type="entry name" value="von Willebrand factor, type A domain"/>
    <property type="match status" value="1"/>
</dbReference>
<evidence type="ECO:0000256" key="2">
    <source>
        <dbReference type="ARBA" id="ARBA00008095"/>
    </source>
</evidence>
<dbReference type="AlphaFoldDB" id="A0A8K0EEH1"/>
<keyword evidence="3" id="KW-0597">Phosphoprotein</keyword>
<dbReference type="Pfam" id="PF00078">
    <property type="entry name" value="RVT_1"/>
    <property type="match status" value="1"/>
</dbReference>
<dbReference type="Pfam" id="PF00092">
    <property type="entry name" value="VWA"/>
    <property type="match status" value="1"/>
</dbReference>
<dbReference type="InterPro" id="IPR005135">
    <property type="entry name" value="Endo/exonuclease/phosphatase"/>
</dbReference>
<dbReference type="SUPFAM" id="SSF56672">
    <property type="entry name" value="DNA/RNA polymerases"/>
    <property type="match status" value="1"/>
</dbReference>
<evidence type="ECO:0000313" key="12">
    <source>
        <dbReference type="EMBL" id="CAH1245975.1"/>
    </source>
</evidence>
<evidence type="ECO:0000256" key="1">
    <source>
        <dbReference type="ARBA" id="ARBA00004479"/>
    </source>
</evidence>
<reference evidence="12" key="1">
    <citation type="submission" date="2022-01" db="EMBL/GenBank/DDBJ databases">
        <authorList>
            <person name="Braso-Vives M."/>
        </authorList>
    </citation>
    <scope>NUCLEOTIDE SEQUENCE</scope>
</reference>
<keyword evidence="4 9" id="KW-0812">Transmembrane</keyword>
<accession>A0A8K0EEH1</accession>
<comment type="subcellular location">
    <subcellularLocation>
        <location evidence="1">Membrane</location>
        <topology evidence="1">Single-pass type I membrane protein</topology>
    </subcellularLocation>
</comment>
<evidence type="ECO:0000256" key="3">
    <source>
        <dbReference type="ARBA" id="ARBA00022553"/>
    </source>
</evidence>
<evidence type="ECO:0000313" key="13">
    <source>
        <dbReference type="Proteomes" id="UP000838412"/>
    </source>
</evidence>
<dbReference type="SUPFAM" id="SSF53300">
    <property type="entry name" value="vWA-like"/>
    <property type="match status" value="1"/>
</dbReference>
<evidence type="ECO:0000256" key="7">
    <source>
        <dbReference type="ARBA" id="ARBA00022989"/>
    </source>
</evidence>
<evidence type="ECO:0000256" key="6">
    <source>
        <dbReference type="ARBA" id="ARBA00022729"/>
    </source>
</evidence>
<dbReference type="Gene3D" id="2.60.40.10">
    <property type="entry name" value="Immunoglobulins"/>
    <property type="match status" value="1"/>
</dbReference>
<dbReference type="InterPro" id="IPR036691">
    <property type="entry name" value="Endo/exonu/phosph_ase_sf"/>
</dbReference>
<feature type="signal peptide" evidence="10">
    <location>
        <begin position="1"/>
        <end position="29"/>
    </location>
</feature>
<dbReference type="PROSITE" id="PS50234">
    <property type="entry name" value="VWFA"/>
    <property type="match status" value="1"/>
</dbReference>
<dbReference type="CDD" id="cd01650">
    <property type="entry name" value="RT_nLTR_like"/>
    <property type="match status" value="1"/>
</dbReference>
<dbReference type="Proteomes" id="UP000838412">
    <property type="component" value="Chromosome 15"/>
</dbReference>
<dbReference type="PANTHER" id="PTHR16059:SF25">
    <property type="entry name" value="LYSOZYME"/>
    <property type="match status" value="1"/>
</dbReference>
<dbReference type="InterPro" id="IPR000477">
    <property type="entry name" value="RT_dom"/>
</dbReference>
<feature type="chain" id="PRO_5035438016" evidence="10">
    <location>
        <begin position="30"/>
        <end position="1104"/>
    </location>
</feature>
<dbReference type="Pfam" id="PF05587">
    <property type="entry name" value="Anth_Ig"/>
    <property type="match status" value="1"/>
</dbReference>
<dbReference type="InterPro" id="IPR008399">
    <property type="entry name" value="Anthrax_toxin_rcpt_C"/>
</dbReference>
<dbReference type="GO" id="GO:0046872">
    <property type="term" value="F:metal ion binding"/>
    <property type="evidence" value="ECO:0007669"/>
    <property type="project" value="UniProtKB-KW"/>
</dbReference>
<feature type="transmembrane region" description="Helical" evidence="9">
    <location>
        <begin position="962"/>
        <end position="982"/>
    </location>
</feature>
<gene>
    <name evidence="12" type="primary">ANTXR1</name>
    <name evidence="12" type="ORF">BLAG_LOCUS8148</name>
</gene>
<keyword evidence="8 9" id="KW-0472">Membrane</keyword>
<keyword evidence="6 10" id="KW-0732">Signal</keyword>
<feature type="domain" description="VWFA" evidence="11">
    <location>
        <begin position="44"/>
        <end position="213"/>
    </location>
</feature>
<dbReference type="InterPro" id="IPR008400">
    <property type="entry name" value="Anthrax_toxin_rcpt_extracel"/>
</dbReference>
<dbReference type="GO" id="GO:0038023">
    <property type="term" value="F:signaling receptor activity"/>
    <property type="evidence" value="ECO:0007669"/>
    <property type="project" value="InterPro"/>
</dbReference>
<dbReference type="InterPro" id="IPR013783">
    <property type="entry name" value="Ig-like_fold"/>
</dbReference>
<comment type="similarity">
    <text evidence="2">Belongs to the ATR family.</text>
</comment>
<dbReference type="GO" id="GO:0003824">
    <property type="term" value="F:catalytic activity"/>
    <property type="evidence" value="ECO:0007669"/>
    <property type="project" value="InterPro"/>
</dbReference>
<dbReference type="GO" id="GO:0016020">
    <property type="term" value="C:membrane"/>
    <property type="evidence" value="ECO:0007669"/>
    <property type="project" value="UniProtKB-SubCell"/>
</dbReference>
<dbReference type="Pfam" id="PF03372">
    <property type="entry name" value="Exo_endo_phos"/>
    <property type="match status" value="1"/>
</dbReference>
<name>A0A8K0EEH1_BRALA</name>
<keyword evidence="13" id="KW-1185">Reference proteome</keyword>
<dbReference type="Gene3D" id="3.60.10.10">
    <property type="entry name" value="Endonuclease/exonuclease/phosphatase"/>
    <property type="match status" value="1"/>
</dbReference>
<evidence type="ECO:0000256" key="4">
    <source>
        <dbReference type="ARBA" id="ARBA00022692"/>
    </source>
</evidence>
<dbReference type="InterPro" id="IPR036465">
    <property type="entry name" value="vWFA_dom_sf"/>
</dbReference>
<dbReference type="InterPro" id="IPR043502">
    <property type="entry name" value="DNA/RNA_pol_sf"/>
</dbReference>
<dbReference type="OrthoDB" id="5987064at2759"/>
<evidence type="ECO:0000256" key="5">
    <source>
        <dbReference type="ARBA" id="ARBA00022723"/>
    </source>
</evidence>
<dbReference type="InterPro" id="IPR002035">
    <property type="entry name" value="VWF_A"/>
</dbReference>
<evidence type="ECO:0000256" key="8">
    <source>
        <dbReference type="ARBA" id="ARBA00023136"/>
    </source>
</evidence>
<evidence type="ECO:0000256" key="10">
    <source>
        <dbReference type="SAM" id="SignalP"/>
    </source>
</evidence>
<dbReference type="PANTHER" id="PTHR16059">
    <property type="entry name" value="ANTHRAX TOXIN RECEPTOR"/>
    <property type="match status" value="1"/>
</dbReference>
<protein>
    <submittedName>
        <fullName evidence="12">ANTXR1 protein</fullName>
    </submittedName>
</protein>
<keyword evidence="7 9" id="KW-1133">Transmembrane helix</keyword>